<dbReference type="AlphaFoldDB" id="A0A6A4HKG9"/>
<keyword evidence="2" id="KW-0472">Membrane</keyword>
<evidence type="ECO:0000313" key="4">
    <source>
        <dbReference type="Proteomes" id="UP000799118"/>
    </source>
</evidence>
<gene>
    <name evidence="3" type="ORF">BT96DRAFT_49311</name>
</gene>
<reference evidence="3" key="1">
    <citation type="journal article" date="2019" name="Environ. Microbiol.">
        <title>Fungal ecological strategies reflected in gene transcription - a case study of two litter decomposers.</title>
        <authorList>
            <person name="Barbi F."/>
            <person name="Kohler A."/>
            <person name="Barry K."/>
            <person name="Baskaran P."/>
            <person name="Daum C."/>
            <person name="Fauchery L."/>
            <person name="Ihrmark K."/>
            <person name="Kuo A."/>
            <person name="LaButti K."/>
            <person name="Lipzen A."/>
            <person name="Morin E."/>
            <person name="Grigoriev I.V."/>
            <person name="Henrissat B."/>
            <person name="Lindahl B."/>
            <person name="Martin F."/>
        </authorList>
    </citation>
    <scope>NUCLEOTIDE SEQUENCE</scope>
    <source>
        <strain evidence="3">JB14</strain>
    </source>
</reference>
<dbReference type="Proteomes" id="UP000799118">
    <property type="component" value="Unassembled WGS sequence"/>
</dbReference>
<keyword evidence="2" id="KW-1133">Transmembrane helix</keyword>
<keyword evidence="4" id="KW-1185">Reference proteome</keyword>
<evidence type="ECO:0000256" key="1">
    <source>
        <dbReference type="SAM" id="MobiDB-lite"/>
    </source>
</evidence>
<name>A0A6A4HKG9_9AGAR</name>
<accession>A0A6A4HKG9</accession>
<feature type="compositionally biased region" description="Low complexity" evidence="1">
    <location>
        <begin position="1"/>
        <end position="19"/>
    </location>
</feature>
<evidence type="ECO:0000256" key="2">
    <source>
        <dbReference type="SAM" id="Phobius"/>
    </source>
</evidence>
<protein>
    <submittedName>
        <fullName evidence="3">Uncharacterized protein</fullName>
    </submittedName>
</protein>
<dbReference type="EMBL" id="ML769490">
    <property type="protein sequence ID" value="KAE9397948.1"/>
    <property type="molecule type" value="Genomic_DNA"/>
</dbReference>
<organism evidence="3 4">
    <name type="scientific">Gymnopus androsaceus JB14</name>
    <dbReference type="NCBI Taxonomy" id="1447944"/>
    <lineage>
        <taxon>Eukaryota</taxon>
        <taxon>Fungi</taxon>
        <taxon>Dikarya</taxon>
        <taxon>Basidiomycota</taxon>
        <taxon>Agaricomycotina</taxon>
        <taxon>Agaricomycetes</taxon>
        <taxon>Agaricomycetidae</taxon>
        <taxon>Agaricales</taxon>
        <taxon>Marasmiineae</taxon>
        <taxon>Omphalotaceae</taxon>
        <taxon>Gymnopus</taxon>
    </lineage>
</organism>
<sequence length="152" mass="17241">MSSSESSSPLSWPPGSLYSDGRPTTFRGPPVPIRPIQLEVRGRLRVEWVCYYSSDSISPPTGFLIGTKYSSILRTLSICWWTSLWLFIVMRRNITMISVGFRDILGMYCNSGYLRHGKTFCRPKRSVLNERGQTRSLKGKTRRQTAASLVAD</sequence>
<evidence type="ECO:0000313" key="3">
    <source>
        <dbReference type="EMBL" id="KAE9397948.1"/>
    </source>
</evidence>
<keyword evidence="2" id="KW-0812">Transmembrane</keyword>
<feature type="region of interest" description="Disordered" evidence="1">
    <location>
        <begin position="1"/>
        <end position="29"/>
    </location>
</feature>
<proteinExistence type="predicted"/>
<feature type="transmembrane region" description="Helical" evidence="2">
    <location>
        <begin position="72"/>
        <end position="90"/>
    </location>
</feature>